<dbReference type="PANTHER" id="PTHR48048">
    <property type="entry name" value="GLYCOSYLTRANSFERASE"/>
    <property type="match status" value="1"/>
</dbReference>
<dbReference type="CDD" id="cd03784">
    <property type="entry name" value="GT1_Gtf-like"/>
    <property type="match status" value="1"/>
</dbReference>
<evidence type="ECO:0000313" key="5">
    <source>
        <dbReference type="EMBL" id="KAK2631663.1"/>
    </source>
</evidence>
<keyword evidence="6" id="KW-1185">Reference proteome</keyword>
<sequence length="176" mass="18935">RSGHRFLWVVRSPATGKGHKAVSTAEPDLGALLPEGFLERTAGRGFVVKSWAPQVAVLNHGATGGFVTHCGWNSVLEAVCAGVPMIAWPLYAEQRQNRVFMVKAMRVALPMEEAAGEERSVSAAEVERRVRGLMGPEGEAIRERLQHLKKETQAALSPGGSAQVALAELVQSWSIA</sequence>
<comment type="similarity">
    <text evidence="1 4">Belongs to the UDP-glycosyltransferase family.</text>
</comment>
<dbReference type="InterPro" id="IPR050481">
    <property type="entry name" value="UDP-glycosyltransf_plant"/>
</dbReference>
<protein>
    <recommendedName>
        <fullName evidence="7">UDP-glycosyltransferases domain-containing protein</fullName>
    </recommendedName>
</protein>
<evidence type="ECO:0000256" key="4">
    <source>
        <dbReference type="RuleBase" id="RU003718"/>
    </source>
</evidence>
<dbReference type="AlphaFoldDB" id="A0AAD9T9M4"/>
<evidence type="ECO:0008006" key="7">
    <source>
        <dbReference type="Google" id="ProtNLM"/>
    </source>
</evidence>
<comment type="caution">
    <text evidence="5">The sequence shown here is derived from an EMBL/GenBank/DDBJ whole genome shotgun (WGS) entry which is preliminary data.</text>
</comment>
<dbReference type="GO" id="GO:0035251">
    <property type="term" value="F:UDP-glucosyltransferase activity"/>
    <property type="evidence" value="ECO:0007669"/>
    <property type="project" value="InterPro"/>
</dbReference>
<keyword evidence="3 4" id="KW-0808">Transferase</keyword>
<proteinExistence type="inferred from homology"/>
<evidence type="ECO:0000256" key="3">
    <source>
        <dbReference type="ARBA" id="ARBA00022679"/>
    </source>
</evidence>
<feature type="non-terminal residue" evidence="5">
    <location>
        <position position="1"/>
    </location>
</feature>
<accession>A0AAD9T9M4</accession>
<dbReference type="InterPro" id="IPR035595">
    <property type="entry name" value="UDP_glycos_trans_CS"/>
</dbReference>
<gene>
    <name evidence="5" type="ORF">EUGRSUZ_L02614</name>
</gene>
<dbReference type="FunFam" id="3.40.50.2000:FF:000056">
    <property type="entry name" value="Glycosyltransferase"/>
    <property type="match status" value="1"/>
</dbReference>
<evidence type="ECO:0000313" key="6">
    <source>
        <dbReference type="Proteomes" id="UP000030711"/>
    </source>
</evidence>
<organism evidence="5 6">
    <name type="scientific">Eucalyptus grandis</name>
    <name type="common">Flooded gum</name>
    <dbReference type="NCBI Taxonomy" id="71139"/>
    <lineage>
        <taxon>Eukaryota</taxon>
        <taxon>Viridiplantae</taxon>
        <taxon>Streptophyta</taxon>
        <taxon>Embryophyta</taxon>
        <taxon>Tracheophyta</taxon>
        <taxon>Spermatophyta</taxon>
        <taxon>Magnoliopsida</taxon>
        <taxon>eudicotyledons</taxon>
        <taxon>Gunneridae</taxon>
        <taxon>Pentapetalae</taxon>
        <taxon>rosids</taxon>
        <taxon>malvids</taxon>
        <taxon>Myrtales</taxon>
        <taxon>Myrtaceae</taxon>
        <taxon>Myrtoideae</taxon>
        <taxon>Eucalypteae</taxon>
        <taxon>Eucalyptus</taxon>
    </lineage>
</organism>
<dbReference type="Gene3D" id="3.40.50.2000">
    <property type="entry name" value="Glycogen Phosphorylase B"/>
    <property type="match status" value="1"/>
</dbReference>
<dbReference type="PANTHER" id="PTHR48048:SF30">
    <property type="entry name" value="GLYCOSYLTRANSFERASE"/>
    <property type="match status" value="1"/>
</dbReference>
<evidence type="ECO:0000256" key="1">
    <source>
        <dbReference type="ARBA" id="ARBA00009995"/>
    </source>
</evidence>
<keyword evidence="2 4" id="KW-0328">Glycosyltransferase</keyword>
<name>A0AAD9T9M4_EUCGR</name>
<dbReference type="InterPro" id="IPR002213">
    <property type="entry name" value="UDP_glucos_trans"/>
</dbReference>
<dbReference type="PROSITE" id="PS00375">
    <property type="entry name" value="UDPGT"/>
    <property type="match status" value="1"/>
</dbReference>
<dbReference type="SUPFAM" id="SSF53756">
    <property type="entry name" value="UDP-Glycosyltransferase/glycogen phosphorylase"/>
    <property type="match status" value="1"/>
</dbReference>
<dbReference type="Pfam" id="PF00201">
    <property type="entry name" value="UDPGT"/>
    <property type="match status" value="1"/>
</dbReference>
<evidence type="ECO:0000256" key="2">
    <source>
        <dbReference type="ARBA" id="ARBA00022676"/>
    </source>
</evidence>
<dbReference type="EMBL" id="MU849337">
    <property type="protein sequence ID" value="KAK2631663.1"/>
    <property type="molecule type" value="Genomic_DNA"/>
</dbReference>
<dbReference type="Proteomes" id="UP000030711">
    <property type="component" value="Unassembled WGS sequence"/>
</dbReference>
<reference evidence="5 6" key="1">
    <citation type="journal article" date="2014" name="Nature">
        <title>The genome of Eucalyptus grandis.</title>
        <authorList>
            <person name="Myburg A.A."/>
            <person name="Grattapaglia D."/>
            <person name="Tuskan G.A."/>
            <person name="Hellsten U."/>
            <person name="Hayes R.D."/>
            <person name="Grimwood J."/>
            <person name="Jenkins J."/>
            <person name="Lindquist E."/>
            <person name="Tice H."/>
            <person name="Bauer D."/>
            <person name="Goodstein D.M."/>
            <person name="Dubchak I."/>
            <person name="Poliakov A."/>
            <person name="Mizrachi E."/>
            <person name="Kullan A.R."/>
            <person name="Hussey S.G."/>
            <person name="Pinard D."/>
            <person name="van der Merwe K."/>
            <person name="Singh P."/>
            <person name="van Jaarsveld I."/>
            <person name="Silva-Junior O.B."/>
            <person name="Togawa R.C."/>
            <person name="Pappas M.R."/>
            <person name="Faria D.A."/>
            <person name="Sansaloni C.P."/>
            <person name="Petroli C.D."/>
            <person name="Yang X."/>
            <person name="Ranjan P."/>
            <person name="Tschaplinski T.J."/>
            <person name="Ye C.Y."/>
            <person name="Li T."/>
            <person name="Sterck L."/>
            <person name="Vanneste K."/>
            <person name="Murat F."/>
            <person name="Soler M."/>
            <person name="Clemente H.S."/>
            <person name="Saidi N."/>
            <person name="Cassan-Wang H."/>
            <person name="Dunand C."/>
            <person name="Hefer C.A."/>
            <person name="Bornberg-Bauer E."/>
            <person name="Kersting A.R."/>
            <person name="Vining K."/>
            <person name="Amarasinghe V."/>
            <person name="Ranik M."/>
            <person name="Naithani S."/>
            <person name="Elser J."/>
            <person name="Boyd A.E."/>
            <person name="Liston A."/>
            <person name="Spatafora J.W."/>
            <person name="Dharmwardhana P."/>
            <person name="Raja R."/>
            <person name="Sullivan C."/>
            <person name="Romanel E."/>
            <person name="Alves-Ferreira M."/>
            <person name="Kulheim C."/>
            <person name="Foley W."/>
            <person name="Carocha V."/>
            <person name="Paiva J."/>
            <person name="Kudrna D."/>
            <person name="Brommonschenkel S.H."/>
            <person name="Pasquali G."/>
            <person name="Byrne M."/>
            <person name="Rigault P."/>
            <person name="Tibbits J."/>
            <person name="Spokevicius A."/>
            <person name="Jones R.C."/>
            <person name="Steane D.A."/>
            <person name="Vaillancourt R.E."/>
            <person name="Potts B.M."/>
            <person name="Joubert F."/>
            <person name="Barry K."/>
            <person name="Pappas G.J."/>
            <person name="Strauss S.H."/>
            <person name="Jaiswal P."/>
            <person name="Grima-Pettenati J."/>
            <person name="Salse J."/>
            <person name="Van de Peer Y."/>
            <person name="Rokhsar D.S."/>
            <person name="Schmutz J."/>
        </authorList>
    </citation>
    <scope>NUCLEOTIDE SEQUENCE [LARGE SCALE GENOMIC DNA]</scope>
    <source>
        <strain evidence="6">cv. BRASUZ1</strain>
        <tissue evidence="5">Leaf extractions</tissue>
    </source>
</reference>